<evidence type="ECO:0000313" key="1">
    <source>
        <dbReference type="EMBL" id="RLL45369.1"/>
    </source>
</evidence>
<dbReference type="OrthoDB" id="1683573at2"/>
<organism evidence="1 2">
    <name type="scientific">Oceanobacillus piezotolerans</name>
    <dbReference type="NCBI Taxonomy" id="2448030"/>
    <lineage>
        <taxon>Bacteria</taxon>
        <taxon>Bacillati</taxon>
        <taxon>Bacillota</taxon>
        <taxon>Bacilli</taxon>
        <taxon>Bacillales</taxon>
        <taxon>Bacillaceae</taxon>
        <taxon>Oceanobacillus</taxon>
    </lineage>
</organism>
<dbReference type="Pfam" id="PF14035">
    <property type="entry name" value="YlzJ"/>
    <property type="match status" value="1"/>
</dbReference>
<reference evidence="1 2" key="1">
    <citation type="submission" date="2018-10" db="EMBL/GenBank/DDBJ databases">
        <title>Oceanobacillus sp. YLB-02 draft genome.</title>
        <authorList>
            <person name="Yu L."/>
        </authorList>
    </citation>
    <scope>NUCLEOTIDE SEQUENCE [LARGE SCALE GENOMIC DNA]</scope>
    <source>
        <strain evidence="1 2">YLB-02</strain>
    </source>
</reference>
<dbReference type="EMBL" id="RCHR01000003">
    <property type="protein sequence ID" value="RLL45369.1"/>
    <property type="molecule type" value="Genomic_DNA"/>
</dbReference>
<name>A0A498D6T5_9BACI</name>
<dbReference type="Proteomes" id="UP000270219">
    <property type="component" value="Unassembled WGS sequence"/>
</dbReference>
<dbReference type="InterPro" id="IPR025619">
    <property type="entry name" value="YlzJ"/>
</dbReference>
<keyword evidence="2" id="KW-1185">Reference proteome</keyword>
<gene>
    <name evidence="1" type="ORF">D8M04_10980</name>
</gene>
<comment type="caution">
    <text evidence="1">The sequence shown here is derived from an EMBL/GenBank/DDBJ whole genome shotgun (WGS) entry which is preliminary data.</text>
</comment>
<proteinExistence type="predicted"/>
<accession>A0A498D6T5</accession>
<dbReference type="RefSeq" id="WP_121522955.1">
    <property type="nucleotide sequence ID" value="NZ_RCHR01000003.1"/>
</dbReference>
<evidence type="ECO:0000313" key="2">
    <source>
        <dbReference type="Proteomes" id="UP000270219"/>
    </source>
</evidence>
<protein>
    <submittedName>
        <fullName evidence="1">Uncharacterized protein</fullName>
    </submittedName>
</protein>
<sequence length="68" mass="7755">MILYTPLAQSDIFPPSSDDYTNRHCITHEGRLMLADRTSDGGYQMVQLLSTNPYDFLEERFTPGNILS</sequence>
<dbReference type="AlphaFoldDB" id="A0A498D6T5"/>